<comment type="caution">
    <text evidence="1">The sequence shown here is derived from an EMBL/GenBank/DDBJ whole genome shotgun (WGS) entry which is preliminary data.</text>
</comment>
<dbReference type="PATRIC" id="fig|991778.3.peg.3142"/>
<evidence type="ECO:0000313" key="2">
    <source>
        <dbReference type="Proteomes" id="UP000006222"/>
    </source>
</evidence>
<name>F2ATB6_RHOBT</name>
<dbReference type="Proteomes" id="UP000006222">
    <property type="component" value="Unassembled WGS sequence"/>
</dbReference>
<evidence type="ECO:0000313" key="1">
    <source>
        <dbReference type="EMBL" id="EGF27093.1"/>
    </source>
</evidence>
<sequence length="56" mass="5839">MNELGGGERLFAVCSRVDGEGGVLHASLCSKASVGMPCGTWPTSNACQGMWDMAYV</sequence>
<dbReference type="AlphaFoldDB" id="F2ATB6"/>
<dbReference type="EMBL" id="AFAR01000163">
    <property type="protein sequence ID" value="EGF27093.1"/>
    <property type="molecule type" value="Genomic_DNA"/>
</dbReference>
<gene>
    <name evidence="1" type="ORF">RBWH47_00277</name>
</gene>
<accession>F2ATB6</accession>
<proteinExistence type="predicted"/>
<protein>
    <submittedName>
        <fullName evidence="1">Uncharacterized protein</fullName>
    </submittedName>
</protein>
<reference evidence="1 2" key="1">
    <citation type="journal article" date="2013" name="Mar. Genomics">
        <title>Expression of sulfatases in Rhodopirellula baltica and the diversity of sulfatases in the genus Rhodopirellula.</title>
        <authorList>
            <person name="Wegner C.E."/>
            <person name="Richter-Heitmann T."/>
            <person name="Klindworth A."/>
            <person name="Klockow C."/>
            <person name="Richter M."/>
            <person name="Achstetter T."/>
            <person name="Glockner F.O."/>
            <person name="Harder J."/>
        </authorList>
    </citation>
    <scope>NUCLEOTIDE SEQUENCE [LARGE SCALE GENOMIC DNA]</scope>
    <source>
        <strain evidence="1 2">WH47</strain>
    </source>
</reference>
<organism evidence="1 2">
    <name type="scientific">Rhodopirellula baltica WH47</name>
    <dbReference type="NCBI Taxonomy" id="991778"/>
    <lineage>
        <taxon>Bacteria</taxon>
        <taxon>Pseudomonadati</taxon>
        <taxon>Planctomycetota</taxon>
        <taxon>Planctomycetia</taxon>
        <taxon>Pirellulales</taxon>
        <taxon>Pirellulaceae</taxon>
        <taxon>Rhodopirellula</taxon>
    </lineage>
</organism>